<accession>A0A4R6XQL4</accession>
<evidence type="ECO:0000313" key="3">
    <source>
        <dbReference type="EMBL" id="TDR20510.1"/>
    </source>
</evidence>
<feature type="signal peptide" evidence="1">
    <location>
        <begin position="1"/>
        <end position="24"/>
    </location>
</feature>
<dbReference type="Gene3D" id="1.10.10.10">
    <property type="entry name" value="Winged helix-like DNA-binding domain superfamily/Winged helix DNA-binding domain"/>
    <property type="match status" value="1"/>
</dbReference>
<feature type="chain" id="PRO_5020498431" evidence="1">
    <location>
        <begin position="25"/>
        <end position="702"/>
    </location>
</feature>
<dbReference type="OrthoDB" id="5946001at2"/>
<sequence>MKQKLNIFIAAVLIIISTFGNVKAATQQGSYFTYQGELMANSVAANGAYDITVELYDAMTGGLMVSSQALTSVAVVDGIFSIQVDVGDVPFMGNENWIELKVRPASTGTFTTLTPRQLITNSPYAIQSQFVGEDGVDAASIKDNSILNSHLSNGIVDTAELIDLAVTNAKIASGAITTGKIALGAVRTDEILNGTIVAADVDSNSIQQRVSAACNAGSSIRQINSDGSVACETDDTGGSSGWGLSGNAGTNPATQFLGTSDDADFVMKVDGSQVAFFDASSRNIIFGTDTNTIGFEGKDSSIAGGSGNTINVNSLSSHMTIGGGSDNAITTAAAGGNSSNVTIAGGRDNVAAREAATIGGGKRNQAIQLFSTVSGGLSNKATAEASTVPGGESNTAGGKHSFAAGRTAVVRDAAAVGGGDTDGDEGTFIWSSRDSYFTSTGPEQFLIQADGGVGIGTNEPKSPIHLVGSGTSNSSIPGSDEVMLLLESNSANGDVALVLDKNSENSHASLVFSENGQIAYDMRETAASGIEFNSYDSSSIATLIMRLIATTGVPNRVDINGNLEPQSGNTFNFGSALFRWKNIYTVNPVDVSSDKRLKSQIENLDYGLAEVLAMRPVSYYWKNGDTEQLHLGLIAQEVENIVPEIVSKTADQAAMRSMRYTELVPVLIKATQEQQIIIDQQNHKIEKLQALVEGLISVQNQK</sequence>
<feature type="domain" description="Peptidase S74" evidence="2">
    <location>
        <begin position="593"/>
        <end position="685"/>
    </location>
</feature>
<dbReference type="Pfam" id="PF13884">
    <property type="entry name" value="Peptidase_S74"/>
    <property type="match status" value="1"/>
</dbReference>
<proteinExistence type="predicted"/>
<dbReference type="Proteomes" id="UP000295724">
    <property type="component" value="Unassembled WGS sequence"/>
</dbReference>
<gene>
    <name evidence="3" type="ORF">C8D91_1484</name>
</gene>
<comment type="caution">
    <text evidence="3">The sequence shown here is derived from an EMBL/GenBank/DDBJ whole genome shotgun (WGS) entry which is preliminary data.</text>
</comment>
<dbReference type="RefSeq" id="WP_099018351.1">
    <property type="nucleotide sequence ID" value="NZ_NIHB01000001.1"/>
</dbReference>
<dbReference type="InterPro" id="IPR011049">
    <property type="entry name" value="Serralysin-like_metalloprot_C"/>
</dbReference>
<dbReference type="InterPro" id="IPR030392">
    <property type="entry name" value="S74_ICA"/>
</dbReference>
<keyword evidence="4" id="KW-1185">Reference proteome</keyword>
<dbReference type="PROSITE" id="PS51688">
    <property type="entry name" value="ICA"/>
    <property type="match status" value="1"/>
</dbReference>
<dbReference type="EMBL" id="SNZB01000003">
    <property type="protein sequence ID" value="TDR20510.1"/>
    <property type="molecule type" value="Genomic_DNA"/>
</dbReference>
<name>A0A4R6XQL4_9GAMM</name>
<dbReference type="Gene3D" id="2.150.10.10">
    <property type="entry name" value="Serralysin-like metalloprotease, C-terminal"/>
    <property type="match status" value="1"/>
</dbReference>
<evidence type="ECO:0000313" key="4">
    <source>
        <dbReference type="Proteomes" id="UP000295724"/>
    </source>
</evidence>
<reference evidence="3 4" key="1">
    <citation type="submission" date="2019-03" db="EMBL/GenBank/DDBJ databases">
        <title>Genomic Encyclopedia of Type Strains, Phase IV (KMG-IV): sequencing the most valuable type-strain genomes for metagenomic binning, comparative biology and taxonomic classification.</title>
        <authorList>
            <person name="Goeker M."/>
        </authorList>
    </citation>
    <scope>NUCLEOTIDE SEQUENCE [LARGE SCALE GENOMIC DNA]</scope>
    <source>
        <strain evidence="3 4">DSM 25488</strain>
    </source>
</reference>
<dbReference type="AlphaFoldDB" id="A0A4R6XQL4"/>
<keyword evidence="1" id="KW-0732">Signal</keyword>
<dbReference type="InterPro" id="IPR036388">
    <property type="entry name" value="WH-like_DNA-bd_sf"/>
</dbReference>
<organism evidence="3 4">
    <name type="scientific">Marinicella litoralis</name>
    <dbReference type="NCBI Taxonomy" id="644220"/>
    <lineage>
        <taxon>Bacteria</taxon>
        <taxon>Pseudomonadati</taxon>
        <taxon>Pseudomonadota</taxon>
        <taxon>Gammaproteobacteria</taxon>
        <taxon>Lysobacterales</taxon>
        <taxon>Marinicellaceae</taxon>
        <taxon>Marinicella</taxon>
    </lineage>
</organism>
<evidence type="ECO:0000256" key="1">
    <source>
        <dbReference type="SAM" id="SignalP"/>
    </source>
</evidence>
<evidence type="ECO:0000259" key="2">
    <source>
        <dbReference type="PROSITE" id="PS51688"/>
    </source>
</evidence>
<protein>
    <submittedName>
        <fullName evidence="3">Endosialidase-like protein</fullName>
    </submittedName>
</protein>